<dbReference type="SMART" id="SM00862">
    <property type="entry name" value="Trans_reg_C"/>
    <property type="match status" value="1"/>
</dbReference>
<dbReference type="GO" id="GO:0005829">
    <property type="term" value="C:cytosol"/>
    <property type="evidence" value="ECO:0007669"/>
    <property type="project" value="TreeGrafter"/>
</dbReference>
<evidence type="ECO:0000313" key="8">
    <source>
        <dbReference type="EMBL" id="ANF56808.1"/>
    </source>
</evidence>
<keyword evidence="1" id="KW-0805">Transcription regulation</keyword>
<dbReference type="InterPro" id="IPR036388">
    <property type="entry name" value="WH-like_DNA-bd_sf"/>
</dbReference>
<gene>
    <name evidence="8" type="ORF">A5892_04440</name>
</gene>
<dbReference type="PANTHER" id="PTHR48111:SF67">
    <property type="entry name" value="TRANSCRIPTIONAL REGULATORY PROTEIN TCTD"/>
    <property type="match status" value="1"/>
</dbReference>
<dbReference type="AlphaFoldDB" id="A0A172YC62"/>
<dbReference type="Gene3D" id="6.10.250.690">
    <property type="match status" value="1"/>
</dbReference>
<protein>
    <submittedName>
        <fullName evidence="8">DNA-binding response regulator</fullName>
    </submittedName>
</protein>
<keyword evidence="2 5" id="KW-0238">DNA-binding</keyword>
<proteinExistence type="predicted"/>
<dbReference type="GO" id="GO:0032993">
    <property type="term" value="C:protein-DNA complex"/>
    <property type="evidence" value="ECO:0007669"/>
    <property type="project" value="TreeGrafter"/>
</dbReference>
<keyword evidence="3" id="KW-0804">Transcription</keyword>
<dbReference type="SMART" id="SM00448">
    <property type="entry name" value="REC"/>
    <property type="match status" value="1"/>
</dbReference>
<dbReference type="Pfam" id="PF00072">
    <property type="entry name" value="Response_reg"/>
    <property type="match status" value="1"/>
</dbReference>
<reference evidence="8 9" key="1">
    <citation type="submission" date="2016-04" db="EMBL/GenBank/DDBJ databases">
        <title>Complete Genome Sequence of Halotalea alkalilenta IHB B 13600.</title>
        <authorList>
            <person name="Swarnkar M.K."/>
            <person name="Sharma A."/>
            <person name="Kaushal K."/>
            <person name="Soni R."/>
            <person name="Rana S."/>
            <person name="Singh A.K."/>
            <person name="Gulati A."/>
        </authorList>
    </citation>
    <scope>NUCLEOTIDE SEQUENCE [LARGE SCALE GENOMIC DNA]</scope>
    <source>
        <strain evidence="8 9">IHB B 13600</strain>
    </source>
</reference>
<dbReference type="Gene3D" id="3.40.50.2300">
    <property type="match status" value="1"/>
</dbReference>
<dbReference type="RefSeq" id="WP_064121776.1">
    <property type="nucleotide sequence ID" value="NZ_CP015243.1"/>
</dbReference>
<name>A0A172YC62_9GAMM</name>
<dbReference type="SUPFAM" id="SSF52172">
    <property type="entry name" value="CheY-like"/>
    <property type="match status" value="1"/>
</dbReference>
<keyword evidence="9" id="KW-1185">Reference proteome</keyword>
<evidence type="ECO:0000313" key="9">
    <source>
        <dbReference type="Proteomes" id="UP000077875"/>
    </source>
</evidence>
<dbReference type="PANTHER" id="PTHR48111">
    <property type="entry name" value="REGULATOR OF RPOS"/>
    <property type="match status" value="1"/>
</dbReference>
<dbReference type="CDD" id="cd00383">
    <property type="entry name" value="trans_reg_C"/>
    <property type="match status" value="1"/>
</dbReference>
<dbReference type="InterPro" id="IPR039420">
    <property type="entry name" value="WalR-like"/>
</dbReference>
<dbReference type="Proteomes" id="UP000077875">
    <property type="component" value="Chromosome"/>
</dbReference>
<evidence type="ECO:0000256" key="1">
    <source>
        <dbReference type="ARBA" id="ARBA00023015"/>
    </source>
</evidence>
<evidence type="ECO:0000256" key="5">
    <source>
        <dbReference type="PROSITE-ProRule" id="PRU01091"/>
    </source>
</evidence>
<dbReference type="InterPro" id="IPR011006">
    <property type="entry name" value="CheY-like_superfamily"/>
</dbReference>
<evidence type="ECO:0000256" key="4">
    <source>
        <dbReference type="PROSITE-ProRule" id="PRU00169"/>
    </source>
</evidence>
<evidence type="ECO:0000256" key="2">
    <source>
        <dbReference type="ARBA" id="ARBA00023125"/>
    </source>
</evidence>
<dbReference type="KEGG" id="haa:A5892_04440"/>
<dbReference type="PROSITE" id="PS51755">
    <property type="entry name" value="OMPR_PHOB"/>
    <property type="match status" value="1"/>
</dbReference>
<dbReference type="GO" id="GO:0000156">
    <property type="term" value="F:phosphorelay response regulator activity"/>
    <property type="evidence" value="ECO:0007669"/>
    <property type="project" value="TreeGrafter"/>
</dbReference>
<organism evidence="8 9">
    <name type="scientific">Halotalea alkalilenta</name>
    <dbReference type="NCBI Taxonomy" id="376489"/>
    <lineage>
        <taxon>Bacteria</taxon>
        <taxon>Pseudomonadati</taxon>
        <taxon>Pseudomonadota</taxon>
        <taxon>Gammaproteobacteria</taxon>
        <taxon>Oceanospirillales</taxon>
        <taxon>Halomonadaceae</taxon>
        <taxon>Halotalea</taxon>
    </lineage>
</organism>
<dbReference type="PROSITE" id="PS50110">
    <property type="entry name" value="RESPONSE_REGULATORY"/>
    <property type="match status" value="1"/>
</dbReference>
<dbReference type="Pfam" id="PF00486">
    <property type="entry name" value="Trans_reg_C"/>
    <property type="match status" value="1"/>
</dbReference>
<feature type="domain" description="Response regulatory" evidence="6">
    <location>
        <begin position="2"/>
        <end position="116"/>
    </location>
</feature>
<dbReference type="STRING" id="376489.A5892_04440"/>
<feature type="modified residue" description="4-aspartylphosphate" evidence="4">
    <location>
        <position position="51"/>
    </location>
</feature>
<feature type="domain" description="OmpR/PhoB-type" evidence="7">
    <location>
        <begin position="124"/>
        <end position="220"/>
    </location>
</feature>
<dbReference type="Gene3D" id="1.10.10.10">
    <property type="entry name" value="Winged helix-like DNA-binding domain superfamily/Winged helix DNA-binding domain"/>
    <property type="match status" value="1"/>
</dbReference>
<accession>A0A172YC62</accession>
<evidence type="ECO:0000259" key="6">
    <source>
        <dbReference type="PROSITE" id="PS50110"/>
    </source>
</evidence>
<dbReference type="InterPro" id="IPR001789">
    <property type="entry name" value="Sig_transdc_resp-reg_receiver"/>
</dbReference>
<dbReference type="InterPro" id="IPR001867">
    <property type="entry name" value="OmpR/PhoB-type_DNA-bd"/>
</dbReference>
<dbReference type="GO" id="GO:0000976">
    <property type="term" value="F:transcription cis-regulatory region binding"/>
    <property type="evidence" value="ECO:0007669"/>
    <property type="project" value="TreeGrafter"/>
</dbReference>
<evidence type="ECO:0000256" key="3">
    <source>
        <dbReference type="ARBA" id="ARBA00023163"/>
    </source>
</evidence>
<dbReference type="GO" id="GO:0006355">
    <property type="term" value="P:regulation of DNA-templated transcription"/>
    <property type="evidence" value="ECO:0007669"/>
    <property type="project" value="InterPro"/>
</dbReference>
<evidence type="ECO:0000259" key="7">
    <source>
        <dbReference type="PROSITE" id="PS51755"/>
    </source>
</evidence>
<dbReference type="EMBL" id="CP015243">
    <property type="protein sequence ID" value="ANF56808.1"/>
    <property type="molecule type" value="Genomic_DNA"/>
</dbReference>
<sequence length="228" mass="25528">MRILLVEDHPSLSVTLTDALRASNWAVDACGDGLTAQTMLETERYTMLLLDIGLPGLDGFALLSWLRRRDSRLPVLLISARGNINDRVKGLNLGADDYLVKPFSLSELEARINAVLRRTRHDGQRLHHCGALAYDTEDRQFTLGQRPLALTQRELAVLEILISRSGRIVSKEQLAGQVFCNEESGSFDAIEVYIHRLRKKLASADVRIVTFRGLGYQLEAMTREAIAE</sequence>
<keyword evidence="4" id="KW-0597">Phosphoprotein</keyword>
<feature type="DNA-binding region" description="OmpR/PhoB-type" evidence="5">
    <location>
        <begin position="124"/>
        <end position="220"/>
    </location>
</feature>